<keyword evidence="3" id="KW-1185">Reference proteome</keyword>
<feature type="signal peptide" evidence="1">
    <location>
        <begin position="1"/>
        <end position="21"/>
    </location>
</feature>
<dbReference type="PROSITE" id="PS51257">
    <property type="entry name" value="PROKAR_LIPOPROTEIN"/>
    <property type="match status" value="1"/>
</dbReference>
<keyword evidence="1" id="KW-0732">Signal</keyword>
<dbReference type="AlphaFoldDB" id="A0A4Q5LAX8"/>
<dbReference type="RefSeq" id="WP_129922039.1">
    <property type="nucleotide sequence ID" value="NZ_SEWE01000035.1"/>
</dbReference>
<name>A0A4Q5LAX8_9BACT</name>
<evidence type="ECO:0000256" key="1">
    <source>
        <dbReference type="SAM" id="SignalP"/>
    </source>
</evidence>
<evidence type="ECO:0008006" key="4">
    <source>
        <dbReference type="Google" id="ProtNLM"/>
    </source>
</evidence>
<dbReference type="Proteomes" id="UP000294155">
    <property type="component" value="Unassembled WGS sequence"/>
</dbReference>
<feature type="chain" id="PRO_5020874832" description="DUF4890 domain-containing protein" evidence="1">
    <location>
        <begin position="22"/>
        <end position="140"/>
    </location>
</feature>
<reference evidence="2 3" key="1">
    <citation type="submission" date="2019-02" db="EMBL/GenBank/DDBJ databases">
        <title>Bacterial novel species isolated from soil.</title>
        <authorList>
            <person name="Jung H.-Y."/>
        </authorList>
    </citation>
    <scope>NUCLEOTIDE SEQUENCE [LARGE SCALE GENOMIC DNA]</scope>
    <source>
        <strain evidence="2 3">1-3-3-3</strain>
    </source>
</reference>
<comment type="caution">
    <text evidence="2">The sequence shown here is derived from an EMBL/GenBank/DDBJ whole genome shotgun (WGS) entry which is preliminary data.</text>
</comment>
<dbReference type="EMBL" id="SEWE01000035">
    <property type="protein sequence ID" value="RYU78099.1"/>
    <property type="molecule type" value="Genomic_DNA"/>
</dbReference>
<accession>A0A4Q5LAX8</accession>
<organism evidence="2 3">
    <name type="scientific">Hymenobacter persicinus</name>
    <dbReference type="NCBI Taxonomy" id="2025506"/>
    <lineage>
        <taxon>Bacteria</taxon>
        <taxon>Pseudomonadati</taxon>
        <taxon>Bacteroidota</taxon>
        <taxon>Cytophagia</taxon>
        <taxon>Cytophagales</taxon>
        <taxon>Hymenobacteraceae</taxon>
        <taxon>Hymenobacter</taxon>
    </lineage>
</organism>
<evidence type="ECO:0000313" key="2">
    <source>
        <dbReference type="EMBL" id="RYU78099.1"/>
    </source>
</evidence>
<evidence type="ECO:0000313" key="3">
    <source>
        <dbReference type="Proteomes" id="UP000294155"/>
    </source>
</evidence>
<gene>
    <name evidence="2" type="ORF">EWM57_15340</name>
</gene>
<protein>
    <recommendedName>
        <fullName evidence="4">DUF4890 domain-containing protein</fullName>
    </recommendedName>
</protein>
<proteinExistence type="predicted"/>
<sequence length="140" mass="15408">MLSARPLLFLALFSTLTFSCARRNKANIPEAKSVAVAPAPAAVPKAAARDLADVMTDELGLSADQQTKVRSILRSTVEQVNDARQRFGTDKVALNTELRRINTSAESDLRTVLSAEQYKQYQTKKRAMQAQMQAKRAAVK</sequence>
<dbReference type="OrthoDB" id="882740at2"/>